<feature type="domain" description="ABC transporter" evidence="5">
    <location>
        <begin position="8"/>
        <end position="197"/>
    </location>
</feature>
<dbReference type="SMART" id="SM00382">
    <property type="entry name" value="AAA"/>
    <property type="match status" value="2"/>
</dbReference>
<protein>
    <submittedName>
        <fullName evidence="6">Uncharacterized ABC transporter ATP-binding protein YjjK</fullName>
    </submittedName>
</protein>
<evidence type="ECO:0000256" key="1">
    <source>
        <dbReference type="ARBA" id="ARBA00022737"/>
    </source>
</evidence>
<accession>A0A1C6H3F7</accession>
<keyword evidence="3 6" id="KW-0067">ATP-binding</keyword>
<dbReference type="GO" id="GO:0005524">
    <property type="term" value="F:ATP binding"/>
    <property type="evidence" value="ECO:0007669"/>
    <property type="project" value="UniProtKB-KW"/>
</dbReference>
<gene>
    <name evidence="6" type="primary">yjjK_1</name>
    <name evidence="6" type="ORF">SAMEA3545359_00658</name>
</gene>
<proteinExistence type="predicted"/>
<dbReference type="Gene3D" id="3.40.50.300">
    <property type="entry name" value="P-loop containing nucleotide triphosphate hydrolases"/>
    <property type="match status" value="3"/>
</dbReference>
<dbReference type="AlphaFoldDB" id="A0A1C6H3F7"/>
<evidence type="ECO:0000256" key="2">
    <source>
        <dbReference type="ARBA" id="ARBA00022741"/>
    </source>
</evidence>
<dbReference type="CDD" id="cd03221">
    <property type="entry name" value="ABCF_EF-3"/>
    <property type="match status" value="2"/>
</dbReference>
<keyword evidence="2" id="KW-0547">Nucleotide-binding</keyword>
<evidence type="ECO:0000256" key="4">
    <source>
        <dbReference type="SAM" id="MobiDB-lite"/>
    </source>
</evidence>
<sequence length="553" mass="60609">MTENKILLSIRGLTYFVGERRLLDIPQLHITETDHIGIVGENGCGKSTLLDLMAGVRQPESGSIKRYCPLAYCRQLAAADLSAADVPLAALGAGVLAKQPGRSGGEETRVKLAAALEEQAPLLLCDEPTANLDESGQKEICQRLAEVETLVLVSHDRALLNALCRTIWEVRGGELHIYPGDYDCYRRQKDLEAETARQKWTAYSEERARLQATASQASHQAGKVKKAPSRMGNSEARLHRREATQKSAKIARRKKVLESRLARMEEVEKPREDDSIALHIDPEPLRARTALSASGLTAGYTAGRAIISDATFTLPTGSKTALIGANGAGKTTLLRILAGELSPTGGSYRLSPQARLGFLRQGFEQLDERRTILENALDGACQSPTLVRTVLGRLFFRREEVNKPLGVLSGGERMKVALCKLLVGGCNLLFLDEPTNYLDLPAVEALQGLLQSYTGTLLLVSHDEAFLDAVADRLLLMDSGEVRAFAGGLRDWHRQRELPLKKAARDATLQRTVLEMRLSQLAVEISAAPAPEKEALEQAYQNTVAELRRLREL</sequence>
<dbReference type="NCBIfam" id="NF000355">
    <property type="entry name" value="ribo_prot_ABC_F"/>
    <property type="match status" value="1"/>
</dbReference>
<dbReference type="InterPro" id="IPR003593">
    <property type="entry name" value="AAA+_ATPase"/>
</dbReference>
<dbReference type="SUPFAM" id="SSF52540">
    <property type="entry name" value="P-loop containing nucleoside triphosphate hydrolases"/>
    <property type="match status" value="2"/>
</dbReference>
<feature type="region of interest" description="Disordered" evidence="4">
    <location>
        <begin position="211"/>
        <end position="251"/>
    </location>
</feature>
<dbReference type="PANTHER" id="PTHR19211:SF100">
    <property type="entry name" value="RIBOSOME PROTECTION PROTEIN VMLR"/>
    <property type="match status" value="1"/>
</dbReference>
<evidence type="ECO:0000256" key="3">
    <source>
        <dbReference type="ARBA" id="ARBA00022840"/>
    </source>
</evidence>
<dbReference type="Pfam" id="PF00005">
    <property type="entry name" value="ABC_tran"/>
    <property type="match status" value="2"/>
</dbReference>
<dbReference type="GO" id="GO:0016887">
    <property type="term" value="F:ATP hydrolysis activity"/>
    <property type="evidence" value="ECO:0007669"/>
    <property type="project" value="InterPro"/>
</dbReference>
<organism evidence="6">
    <name type="scientific">uncultured Anaerotruncus sp</name>
    <dbReference type="NCBI Taxonomy" id="905011"/>
    <lineage>
        <taxon>Bacteria</taxon>
        <taxon>Bacillati</taxon>
        <taxon>Bacillota</taxon>
        <taxon>Clostridia</taxon>
        <taxon>Eubacteriales</taxon>
        <taxon>Oscillospiraceae</taxon>
        <taxon>Anaerotruncus</taxon>
        <taxon>environmental samples</taxon>
    </lineage>
</organism>
<dbReference type="EMBL" id="FMHG01000001">
    <property type="protein sequence ID" value="SCJ52015.1"/>
    <property type="molecule type" value="Genomic_DNA"/>
</dbReference>
<dbReference type="InterPro" id="IPR003439">
    <property type="entry name" value="ABC_transporter-like_ATP-bd"/>
</dbReference>
<name>A0A1C6H3F7_9FIRM</name>
<keyword evidence="1" id="KW-0677">Repeat</keyword>
<evidence type="ECO:0000259" key="5">
    <source>
        <dbReference type="PROSITE" id="PS50893"/>
    </source>
</evidence>
<evidence type="ECO:0000313" key="6">
    <source>
        <dbReference type="EMBL" id="SCJ52015.1"/>
    </source>
</evidence>
<dbReference type="PROSITE" id="PS00211">
    <property type="entry name" value="ABC_TRANSPORTER_1"/>
    <property type="match status" value="1"/>
</dbReference>
<dbReference type="PANTHER" id="PTHR19211">
    <property type="entry name" value="ATP-BINDING TRANSPORT PROTEIN-RELATED"/>
    <property type="match status" value="1"/>
</dbReference>
<dbReference type="InterPro" id="IPR017871">
    <property type="entry name" value="ABC_transporter-like_CS"/>
</dbReference>
<dbReference type="InterPro" id="IPR050611">
    <property type="entry name" value="ABCF"/>
</dbReference>
<reference evidence="6" key="1">
    <citation type="submission" date="2015-09" db="EMBL/GenBank/DDBJ databases">
        <authorList>
            <consortium name="Pathogen Informatics"/>
        </authorList>
    </citation>
    <scope>NUCLEOTIDE SEQUENCE</scope>
    <source>
        <strain evidence="6">2789STDY5834896</strain>
    </source>
</reference>
<feature type="domain" description="ABC transporter" evidence="5">
    <location>
        <begin position="285"/>
        <end position="504"/>
    </location>
</feature>
<dbReference type="InterPro" id="IPR032781">
    <property type="entry name" value="ABC_tran_Xtn"/>
</dbReference>
<dbReference type="Pfam" id="PF12848">
    <property type="entry name" value="ABC_tran_Xtn"/>
    <property type="match status" value="1"/>
</dbReference>
<dbReference type="PROSITE" id="PS50893">
    <property type="entry name" value="ABC_TRANSPORTER_2"/>
    <property type="match status" value="2"/>
</dbReference>
<dbReference type="InterPro" id="IPR027417">
    <property type="entry name" value="P-loop_NTPase"/>
</dbReference>